<evidence type="ECO:0000313" key="3">
    <source>
        <dbReference type="Proteomes" id="UP001221898"/>
    </source>
</evidence>
<dbReference type="EMBL" id="JAINUG010000411">
    <property type="protein sequence ID" value="KAJ8372202.1"/>
    <property type="molecule type" value="Genomic_DNA"/>
</dbReference>
<accession>A0AAD7R9L9</accession>
<feature type="transmembrane region" description="Helical" evidence="1">
    <location>
        <begin position="81"/>
        <end position="110"/>
    </location>
</feature>
<reference evidence="2" key="1">
    <citation type="journal article" date="2023" name="Science">
        <title>Genome structures resolve the early diversification of teleost fishes.</title>
        <authorList>
            <person name="Parey E."/>
            <person name="Louis A."/>
            <person name="Montfort J."/>
            <person name="Bouchez O."/>
            <person name="Roques C."/>
            <person name="Iampietro C."/>
            <person name="Lluch J."/>
            <person name="Castinel A."/>
            <person name="Donnadieu C."/>
            <person name="Desvignes T."/>
            <person name="Floi Bucao C."/>
            <person name="Jouanno E."/>
            <person name="Wen M."/>
            <person name="Mejri S."/>
            <person name="Dirks R."/>
            <person name="Jansen H."/>
            <person name="Henkel C."/>
            <person name="Chen W.J."/>
            <person name="Zahm M."/>
            <person name="Cabau C."/>
            <person name="Klopp C."/>
            <person name="Thompson A.W."/>
            <person name="Robinson-Rechavi M."/>
            <person name="Braasch I."/>
            <person name="Lecointre G."/>
            <person name="Bobe J."/>
            <person name="Postlethwait J.H."/>
            <person name="Berthelot C."/>
            <person name="Roest Crollius H."/>
            <person name="Guiguen Y."/>
        </authorList>
    </citation>
    <scope>NUCLEOTIDE SEQUENCE</scope>
    <source>
        <strain evidence="2">NC1722</strain>
    </source>
</reference>
<proteinExistence type="predicted"/>
<evidence type="ECO:0000313" key="2">
    <source>
        <dbReference type="EMBL" id="KAJ8372202.1"/>
    </source>
</evidence>
<protein>
    <submittedName>
        <fullName evidence="2">Uncharacterized protein</fullName>
    </submittedName>
</protein>
<keyword evidence="3" id="KW-1185">Reference proteome</keyword>
<dbReference type="Proteomes" id="UP001221898">
    <property type="component" value="Unassembled WGS sequence"/>
</dbReference>
<feature type="transmembrane region" description="Helical" evidence="1">
    <location>
        <begin position="42"/>
        <end position="75"/>
    </location>
</feature>
<comment type="caution">
    <text evidence="2">The sequence shown here is derived from an EMBL/GenBank/DDBJ whole genome shotgun (WGS) entry which is preliminary data.</text>
</comment>
<name>A0AAD7R9L9_9TELE</name>
<dbReference type="AlphaFoldDB" id="A0AAD7R9L9"/>
<keyword evidence="1" id="KW-1133">Transmembrane helix</keyword>
<keyword evidence="1" id="KW-0472">Membrane</keyword>
<evidence type="ECO:0000256" key="1">
    <source>
        <dbReference type="SAM" id="Phobius"/>
    </source>
</evidence>
<gene>
    <name evidence="2" type="ORF">AAFF_G00293770</name>
</gene>
<sequence length="187" mass="20985">MWYRVRRRGRGGCGEEECLVVVRSFEKSLSIFLNTHDRQTSIIIIIIITIIIIIITIIITIIIITIIITIIIIIITIPIIIIIIITIIITITTIIIITIIIIIIIIIIITRQQCSVMFSRFPARFPAGPEEPRFLMLLRAQLKLKLSGEASERGPQQGSSSVTESALGGVFSRSGGEVSHRWRVFGQ</sequence>
<keyword evidence="1" id="KW-0812">Transmembrane</keyword>
<organism evidence="2 3">
    <name type="scientific">Aldrovandia affinis</name>
    <dbReference type="NCBI Taxonomy" id="143900"/>
    <lineage>
        <taxon>Eukaryota</taxon>
        <taxon>Metazoa</taxon>
        <taxon>Chordata</taxon>
        <taxon>Craniata</taxon>
        <taxon>Vertebrata</taxon>
        <taxon>Euteleostomi</taxon>
        <taxon>Actinopterygii</taxon>
        <taxon>Neopterygii</taxon>
        <taxon>Teleostei</taxon>
        <taxon>Notacanthiformes</taxon>
        <taxon>Halosauridae</taxon>
        <taxon>Aldrovandia</taxon>
    </lineage>
</organism>